<reference evidence="2" key="1">
    <citation type="submission" date="2022-12" db="EMBL/GenBank/DDBJ databases">
        <authorList>
            <person name="Webb A."/>
        </authorList>
    </citation>
    <scope>NUCLEOTIDE SEQUENCE</scope>
    <source>
        <strain evidence="2">Pd1</strain>
    </source>
</reference>
<feature type="region of interest" description="Disordered" evidence="1">
    <location>
        <begin position="61"/>
        <end position="97"/>
    </location>
</feature>
<dbReference type="EMBL" id="CANTFM010000028">
    <property type="protein sequence ID" value="CAI5709151.1"/>
    <property type="molecule type" value="Genomic_DNA"/>
</dbReference>
<accession>A0AAV0SYX7</accession>
<sequence>MPTLAMYSPSKQRFATNVELYDEENASMYLKSVLSGSIITAPIGDVPGLGEKCLFESELKQPKKGKKTYNTKKKKHKSKKKKKHESRQRRRRKRYDVTSCNHAQFYLILARIHAL</sequence>
<proteinExistence type="predicted"/>
<keyword evidence="3" id="KW-1185">Reference proteome</keyword>
<evidence type="ECO:0000313" key="3">
    <source>
        <dbReference type="Proteomes" id="UP001162029"/>
    </source>
</evidence>
<gene>
    <name evidence="2" type="ORF">PDE001_LOCUS207</name>
</gene>
<feature type="compositionally biased region" description="Basic residues" evidence="1">
    <location>
        <begin position="62"/>
        <end position="94"/>
    </location>
</feature>
<name>A0AAV0SYX7_9STRA</name>
<organism evidence="2 3">
    <name type="scientific">Peronospora destructor</name>
    <dbReference type="NCBI Taxonomy" id="86335"/>
    <lineage>
        <taxon>Eukaryota</taxon>
        <taxon>Sar</taxon>
        <taxon>Stramenopiles</taxon>
        <taxon>Oomycota</taxon>
        <taxon>Peronosporomycetes</taxon>
        <taxon>Peronosporales</taxon>
        <taxon>Peronosporaceae</taxon>
        <taxon>Peronospora</taxon>
    </lineage>
</organism>
<dbReference type="AlphaFoldDB" id="A0AAV0SYX7"/>
<evidence type="ECO:0000256" key="1">
    <source>
        <dbReference type="SAM" id="MobiDB-lite"/>
    </source>
</evidence>
<dbReference type="Proteomes" id="UP001162029">
    <property type="component" value="Unassembled WGS sequence"/>
</dbReference>
<protein>
    <submittedName>
        <fullName evidence="2">Uncharacterized protein</fullName>
    </submittedName>
</protein>
<comment type="caution">
    <text evidence="2">The sequence shown here is derived from an EMBL/GenBank/DDBJ whole genome shotgun (WGS) entry which is preliminary data.</text>
</comment>
<evidence type="ECO:0000313" key="2">
    <source>
        <dbReference type="EMBL" id="CAI5709151.1"/>
    </source>
</evidence>